<keyword evidence="1" id="KW-1133">Transmembrane helix</keyword>
<dbReference type="Pfam" id="PF05356">
    <property type="entry name" value="Phage_Coat_B"/>
    <property type="match status" value="1"/>
</dbReference>
<accession>A0A1I0G5C1</accession>
<sequence>MFKKAKDAVIALGCKAKNLYRQFIQTINPPVVSGEYIGKGAVVNQSRRAFFRKSAFVTVATTCLIMLPSISFAAVDVAITTAISDALADVATVGSAVFGVLVAAAAFRWLRRTI</sequence>
<gene>
    <name evidence="2" type="ORF">SAMN05216326_1527</name>
</gene>
<keyword evidence="3" id="KW-1185">Reference proteome</keyword>
<keyword evidence="1" id="KW-0472">Membrane</keyword>
<keyword evidence="2" id="KW-0167">Capsid protein</keyword>
<dbReference type="EMBL" id="FOIA01000052">
    <property type="protein sequence ID" value="SET65080.1"/>
    <property type="molecule type" value="Genomic_DNA"/>
</dbReference>
<dbReference type="RefSeq" id="WP_090661868.1">
    <property type="nucleotide sequence ID" value="NZ_FOIA01000052.1"/>
</dbReference>
<organism evidence="2 3">
    <name type="scientific">Nitrosomonas marina</name>
    <dbReference type="NCBI Taxonomy" id="917"/>
    <lineage>
        <taxon>Bacteria</taxon>
        <taxon>Pseudomonadati</taxon>
        <taxon>Pseudomonadota</taxon>
        <taxon>Betaproteobacteria</taxon>
        <taxon>Nitrosomonadales</taxon>
        <taxon>Nitrosomonadaceae</taxon>
        <taxon>Nitrosomonas</taxon>
    </lineage>
</organism>
<evidence type="ECO:0000313" key="3">
    <source>
        <dbReference type="Proteomes" id="UP000199345"/>
    </source>
</evidence>
<keyword evidence="2" id="KW-0946">Virion</keyword>
<dbReference type="Proteomes" id="UP000199345">
    <property type="component" value="Unassembled WGS sequence"/>
</dbReference>
<protein>
    <submittedName>
        <fullName evidence="2">Bacteriophage coat protein B</fullName>
    </submittedName>
</protein>
<dbReference type="InterPro" id="IPR008020">
    <property type="entry name" value="G8P"/>
</dbReference>
<evidence type="ECO:0000313" key="2">
    <source>
        <dbReference type="EMBL" id="SET65080.1"/>
    </source>
</evidence>
<dbReference type="AlphaFoldDB" id="A0A1I0G5C1"/>
<evidence type="ECO:0000256" key="1">
    <source>
        <dbReference type="SAM" id="Phobius"/>
    </source>
</evidence>
<proteinExistence type="predicted"/>
<feature type="transmembrane region" description="Helical" evidence="1">
    <location>
        <begin position="55"/>
        <end position="75"/>
    </location>
</feature>
<keyword evidence="1" id="KW-0812">Transmembrane</keyword>
<feature type="transmembrane region" description="Helical" evidence="1">
    <location>
        <begin position="87"/>
        <end position="110"/>
    </location>
</feature>
<name>A0A1I0G5C1_9PROT</name>
<reference evidence="3" key="1">
    <citation type="submission" date="2016-10" db="EMBL/GenBank/DDBJ databases">
        <authorList>
            <person name="Varghese N."/>
            <person name="Submissions S."/>
        </authorList>
    </citation>
    <scope>NUCLEOTIDE SEQUENCE [LARGE SCALE GENOMIC DNA]</scope>
    <source>
        <strain evidence="3">Nm71</strain>
    </source>
</reference>